<feature type="active site" description="Nucleophile" evidence="4">
    <location>
        <position position="168"/>
    </location>
</feature>
<keyword evidence="9" id="KW-1185">Reference proteome</keyword>
<feature type="binding site" evidence="5">
    <location>
        <position position="209"/>
    </location>
    <ligand>
        <name>Ca(2+)</name>
        <dbReference type="ChEBI" id="CHEBI:29108"/>
    </ligand>
</feature>
<dbReference type="Gene3D" id="3.40.50.1820">
    <property type="entry name" value="alpha/beta hydrolase"/>
    <property type="match status" value="1"/>
</dbReference>
<evidence type="ECO:0000259" key="7">
    <source>
        <dbReference type="Pfam" id="PF00151"/>
    </source>
</evidence>
<dbReference type="GO" id="GO:0052689">
    <property type="term" value="F:carboxylic ester hydrolase activity"/>
    <property type="evidence" value="ECO:0007669"/>
    <property type="project" value="InterPro"/>
</dbReference>
<protein>
    <recommendedName>
        <fullName evidence="7">Lipase domain-containing protein</fullName>
    </recommendedName>
</protein>
<dbReference type="InterPro" id="IPR029058">
    <property type="entry name" value="AB_hydrolase_fold"/>
</dbReference>
<comment type="subcellular location">
    <subcellularLocation>
        <location evidence="1">Secreted</location>
    </subcellularLocation>
</comment>
<evidence type="ECO:0000313" key="9">
    <source>
        <dbReference type="Proteomes" id="UP000015104"/>
    </source>
</evidence>
<feature type="active site" description="Charge relay system" evidence="4">
    <location>
        <position position="195"/>
    </location>
</feature>
<evidence type="ECO:0000256" key="4">
    <source>
        <dbReference type="PIRSR" id="PIRSR000865-1"/>
    </source>
</evidence>
<name>T1L3D9_TETUR</name>
<dbReference type="EnsemblMetazoa" id="tetur35g01170.1">
    <property type="protein sequence ID" value="tetur35g01170.1"/>
    <property type="gene ID" value="tetur35g01170"/>
</dbReference>
<evidence type="ECO:0000256" key="5">
    <source>
        <dbReference type="PIRSR" id="PIRSR000865-2"/>
    </source>
</evidence>
<evidence type="ECO:0000256" key="1">
    <source>
        <dbReference type="ARBA" id="ARBA00004613"/>
    </source>
</evidence>
<accession>T1L3D9</accession>
<dbReference type="GO" id="GO:0005615">
    <property type="term" value="C:extracellular space"/>
    <property type="evidence" value="ECO:0007669"/>
    <property type="project" value="TreeGrafter"/>
</dbReference>
<comment type="similarity">
    <text evidence="2 6">Belongs to the AB hydrolase superfamily. Lipase family.</text>
</comment>
<feature type="domain" description="Lipase" evidence="7">
    <location>
        <begin position="33"/>
        <end position="328"/>
    </location>
</feature>
<dbReference type="GO" id="GO:0046872">
    <property type="term" value="F:metal ion binding"/>
    <property type="evidence" value="ECO:0007669"/>
    <property type="project" value="UniProtKB-KW"/>
</dbReference>
<evidence type="ECO:0000256" key="6">
    <source>
        <dbReference type="RuleBase" id="RU004262"/>
    </source>
</evidence>
<feature type="binding site" evidence="5">
    <location>
        <position position="211"/>
    </location>
    <ligand>
        <name>Ca(2+)</name>
        <dbReference type="ChEBI" id="CHEBI:29108"/>
    </ligand>
</feature>
<dbReference type="GO" id="GO:0016298">
    <property type="term" value="F:lipase activity"/>
    <property type="evidence" value="ECO:0007669"/>
    <property type="project" value="InterPro"/>
</dbReference>
<dbReference type="HOGENOM" id="CLU_027171_0_0_1"/>
<reference evidence="8" key="2">
    <citation type="submission" date="2015-06" db="UniProtKB">
        <authorList>
            <consortium name="EnsemblMetazoa"/>
        </authorList>
    </citation>
    <scope>IDENTIFICATION</scope>
</reference>
<dbReference type="InterPro" id="IPR013818">
    <property type="entry name" value="Lipase"/>
</dbReference>
<keyword evidence="5" id="KW-0479">Metal-binding</keyword>
<keyword evidence="3" id="KW-0964">Secreted</keyword>
<feature type="binding site" evidence="5">
    <location>
        <position position="214"/>
    </location>
    <ligand>
        <name>Ca(2+)</name>
        <dbReference type="ChEBI" id="CHEBI:29108"/>
    </ligand>
</feature>
<organism evidence="8 9">
    <name type="scientific">Tetranychus urticae</name>
    <name type="common">Two-spotted spider mite</name>
    <dbReference type="NCBI Taxonomy" id="32264"/>
    <lineage>
        <taxon>Eukaryota</taxon>
        <taxon>Metazoa</taxon>
        <taxon>Ecdysozoa</taxon>
        <taxon>Arthropoda</taxon>
        <taxon>Chelicerata</taxon>
        <taxon>Arachnida</taxon>
        <taxon>Acari</taxon>
        <taxon>Acariformes</taxon>
        <taxon>Trombidiformes</taxon>
        <taxon>Prostigmata</taxon>
        <taxon>Eleutherengona</taxon>
        <taxon>Raphignathae</taxon>
        <taxon>Tetranychoidea</taxon>
        <taxon>Tetranychidae</taxon>
        <taxon>Tetranychus</taxon>
    </lineage>
</organism>
<dbReference type="EMBL" id="CAEY01001016">
    <property type="status" value="NOT_ANNOTATED_CDS"/>
    <property type="molecule type" value="Genomic_DNA"/>
</dbReference>
<dbReference type="Proteomes" id="UP000015104">
    <property type="component" value="Unassembled WGS sequence"/>
</dbReference>
<dbReference type="SUPFAM" id="SSF53474">
    <property type="entry name" value="alpha/beta-Hydrolases"/>
    <property type="match status" value="1"/>
</dbReference>
<dbReference type="InterPro" id="IPR000734">
    <property type="entry name" value="TAG_lipase"/>
</dbReference>
<evidence type="ECO:0000256" key="3">
    <source>
        <dbReference type="ARBA" id="ARBA00022525"/>
    </source>
</evidence>
<dbReference type="PIRSF" id="PIRSF000865">
    <property type="entry name" value="Lipoprotein_lipase_LIPH"/>
    <property type="match status" value="1"/>
</dbReference>
<sequence>MHSMHMHQCYYEACNADPDCLQYCPIIPLHGRSVETNLEKTKWTDVEFKLFTSSNIDSATDFNYNFQFEDLQHSEFVETAKVKFIIHGFFTAYSENNWLGSMKNKLIKDKPFNYNVFVVNWPKFAITLNYLAAKHDTETVGNALAEFIFKLCNFSSLKSSDIHLIGHSLGAHIAGFAGNALKKKGLIIGRITGLDPAGPLFKYDDGTRRLDRFDAAYVENLHTGIGDFIGNGYGFAKPLGDIDFFINGGFAQPDCSLWNLPRNILKYGWVEGFANTYACNHMFAYVLMLEDTEQFSENCQLVGFQCNNYRDYRGGKCNDCGSNGKACAVISLFGEDDRNSGQGYVEPQSSYASIKVYLDTLKKPPYCAQNYAIEIKLAKNSEVPNGKFELTLEGTYFGSARKFVINKDFSIEQDDRKFSCLVQLDKNLGKVTKATIRLYYGIYDLAVFFSKPKIIIDHLNVKYLSNIDKRIRNAWSASMCAEESKTNELINFVPCTYER</sequence>
<evidence type="ECO:0000256" key="2">
    <source>
        <dbReference type="ARBA" id="ARBA00010701"/>
    </source>
</evidence>
<dbReference type="PRINTS" id="PR00821">
    <property type="entry name" value="TAGLIPASE"/>
</dbReference>
<keyword evidence="5" id="KW-0106">Calcium</keyword>
<reference evidence="9" key="1">
    <citation type="submission" date="2011-08" db="EMBL/GenBank/DDBJ databases">
        <authorList>
            <person name="Rombauts S."/>
        </authorList>
    </citation>
    <scope>NUCLEOTIDE SEQUENCE</scope>
    <source>
        <strain evidence="9">London</strain>
    </source>
</reference>
<dbReference type="GO" id="GO:0016042">
    <property type="term" value="P:lipid catabolic process"/>
    <property type="evidence" value="ECO:0007669"/>
    <property type="project" value="TreeGrafter"/>
</dbReference>
<feature type="active site" description="Charge relay system" evidence="4">
    <location>
        <position position="281"/>
    </location>
</feature>
<proteinExistence type="inferred from homology"/>
<dbReference type="Pfam" id="PF00151">
    <property type="entry name" value="Lipase"/>
    <property type="match status" value="1"/>
</dbReference>
<dbReference type="PANTHER" id="PTHR11610">
    <property type="entry name" value="LIPASE"/>
    <property type="match status" value="1"/>
</dbReference>
<dbReference type="PANTHER" id="PTHR11610:SF173">
    <property type="entry name" value="LIPASE DOMAIN-CONTAINING PROTEIN-RELATED"/>
    <property type="match status" value="1"/>
</dbReference>
<dbReference type="STRING" id="32264.T1L3D9"/>
<dbReference type="AlphaFoldDB" id="T1L3D9"/>
<dbReference type="eggNOG" id="ENOG502QUQT">
    <property type="taxonomic scope" value="Eukaryota"/>
</dbReference>
<evidence type="ECO:0000313" key="8">
    <source>
        <dbReference type="EnsemblMetazoa" id="tetur35g01170.1"/>
    </source>
</evidence>
<dbReference type="InterPro" id="IPR016272">
    <property type="entry name" value="Lipase_LIPH"/>
</dbReference>